<name>A0AAV0Y9L3_9HEMI</name>
<feature type="domain" description="HAT C-terminal dimerisation" evidence="1">
    <location>
        <begin position="245"/>
        <end position="300"/>
    </location>
</feature>
<evidence type="ECO:0000259" key="1">
    <source>
        <dbReference type="Pfam" id="PF05699"/>
    </source>
</evidence>
<accession>A0AAV0Y9L3</accession>
<keyword evidence="3" id="KW-1185">Reference proteome</keyword>
<proteinExistence type="predicted"/>
<evidence type="ECO:0000313" key="2">
    <source>
        <dbReference type="EMBL" id="CAI6377644.1"/>
    </source>
</evidence>
<dbReference type="InterPro" id="IPR012337">
    <property type="entry name" value="RNaseH-like_sf"/>
</dbReference>
<sequence length="323" mass="37976">MCETRWVDRHESLIRFKELYKAIYYALKKLEECSNIETSRTAFQLSNSINNSVFIIALHVIEKFFSLTLPLSTALQKVNIDLSYCYERVTDVYQIFKEIRENGDDEFKQIFSNVEESMLEGIIEAPRTVGRHTARNNIPSDSPEQYYKRSIFLPFLDHFICQLQDRFTNHHHVMAKLQSLIPNFLKTTTDIKDFQEVALFYKDILPNYETFDAEIKIWLAKWKNVSDRDRPTTSLTTLSAMSYDFFPNIHSLLTIMATLPVTTATAERSFSTLRRLKTYLRNNMGETRLTGLALLNIYRNVDLNVEEIIDRFAMLPRKWDFIL</sequence>
<dbReference type="AlphaFoldDB" id="A0AAV0Y9L3"/>
<organism evidence="2 3">
    <name type="scientific">Macrosiphum euphorbiae</name>
    <name type="common">potato aphid</name>
    <dbReference type="NCBI Taxonomy" id="13131"/>
    <lineage>
        <taxon>Eukaryota</taxon>
        <taxon>Metazoa</taxon>
        <taxon>Ecdysozoa</taxon>
        <taxon>Arthropoda</taxon>
        <taxon>Hexapoda</taxon>
        <taxon>Insecta</taxon>
        <taxon>Pterygota</taxon>
        <taxon>Neoptera</taxon>
        <taxon>Paraneoptera</taxon>
        <taxon>Hemiptera</taxon>
        <taxon>Sternorrhyncha</taxon>
        <taxon>Aphidomorpha</taxon>
        <taxon>Aphidoidea</taxon>
        <taxon>Aphididae</taxon>
        <taxon>Macrosiphini</taxon>
        <taxon>Macrosiphum</taxon>
    </lineage>
</organism>
<protein>
    <recommendedName>
        <fullName evidence="1">HAT C-terminal dimerisation domain-containing protein</fullName>
    </recommendedName>
</protein>
<dbReference type="InterPro" id="IPR052958">
    <property type="entry name" value="IFN-induced_PKR_regulator"/>
</dbReference>
<dbReference type="PANTHER" id="PTHR46289:SF14">
    <property type="entry name" value="DUF4371 DOMAIN-CONTAINING PROTEIN"/>
    <property type="match status" value="1"/>
</dbReference>
<dbReference type="PANTHER" id="PTHR46289">
    <property type="entry name" value="52 KDA REPRESSOR OF THE INHIBITOR OF THE PROTEIN KINASE-LIKE PROTEIN-RELATED"/>
    <property type="match status" value="1"/>
</dbReference>
<dbReference type="GO" id="GO:0046983">
    <property type="term" value="F:protein dimerization activity"/>
    <property type="evidence" value="ECO:0007669"/>
    <property type="project" value="InterPro"/>
</dbReference>
<evidence type="ECO:0000313" key="3">
    <source>
        <dbReference type="Proteomes" id="UP001160148"/>
    </source>
</evidence>
<dbReference type="EMBL" id="CARXXK010001809">
    <property type="protein sequence ID" value="CAI6377644.1"/>
    <property type="molecule type" value="Genomic_DNA"/>
</dbReference>
<dbReference type="Pfam" id="PF05699">
    <property type="entry name" value="Dimer_Tnp_hAT"/>
    <property type="match status" value="1"/>
</dbReference>
<reference evidence="2 3" key="1">
    <citation type="submission" date="2023-01" db="EMBL/GenBank/DDBJ databases">
        <authorList>
            <person name="Whitehead M."/>
        </authorList>
    </citation>
    <scope>NUCLEOTIDE SEQUENCE [LARGE SCALE GENOMIC DNA]</scope>
</reference>
<dbReference type="InterPro" id="IPR008906">
    <property type="entry name" value="HATC_C_dom"/>
</dbReference>
<gene>
    <name evidence="2" type="ORF">MEUPH1_LOCUS30873</name>
</gene>
<dbReference type="Proteomes" id="UP001160148">
    <property type="component" value="Unassembled WGS sequence"/>
</dbReference>
<dbReference type="SUPFAM" id="SSF53098">
    <property type="entry name" value="Ribonuclease H-like"/>
    <property type="match status" value="1"/>
</dbReference>
<comment type="caution">
    <text evidence="2">The sequence shown here is derived from an EMBL/GenBank/DDBJ whole genome shotgun (WGS) entry which is preliminary data.</text>
</comment>